<protein>
    <submittedName>
        <fullName evidence="2">Uncharacterized protein</fullName>
    </submittedName>
</protein>
<comment type="caution">
    <text evidence="2">The sequence shown here is derived from an EMBL/GenBank/DDBJ whole genome shotgun (WGS) entry which is preliminary data.</text>
</comment>
<dbReference type="EMBL" id="PGCJ01000175">
    <property type="protein sequence ID" value="PLW40922.1"/>
    <property type="molecule type" value="Genomic_DNA"/>
</dbReference>
<reference evidence="2 3" key="1">
    <citation type="submission" date="2017-11" db="EMBL/GenBank/DDBJ databases">
        <title>De novo assembly and phasing of dikaryotic genomes from two isolates of Puccinia coronata f. sp. avenae, the causal agent of oat crown rust.</title>
        <authorList>
            <person name="Miller M.E."/>
            <person name="Zhang Y."/>
            <person name="Omidvar V."/>
            <person name="Sperschneider J."/>
            <person name="Schwessinger B."/>
            <person name="Raley C."/>
            <person name="Palmer J.M."/>
            <person name="Garnica D."/>
            <person name="Upadhyaya N."/>
            <person name="Rathjen J."/>
            <person name="Taylor J.M."/>
            <person name="Park R.F."/>
            <person name="Dodds P.N."/>
            <person name="Hirsch C.D."/>
            <person name="Kianian S.F."/>
            <person name="Figueroa M."/>
        </authorList>
    </citation>
    <scope>NUCLEOTIDE SEQUENCE [LARGE SCALE GENOMIC DNA]</scope>
    <source>
        <strain evidence="2">12NC29</strain>
    </source>
</reference>
<dbReference type="Proteomes" id="UP000235388">
    <property type="component" value="Unassembled WGS sequence"/>
</dbReference>
<evidence type="ECO:0000313" key="2">
    <source>
        <dbReference type="EMBL" id="PLW40922.1"/>
    </source>
</evidence>
<keyword evidence="3" id="KW-1185">Reference proteome</keyword>
<organism evidence="2 3">
    <name type="scientific">Puccinia coronata f. sp. avenae</name>
    <dbReference type="NCBI Taxonomy" id="200324"/>
    <lineage>
        <taxon>Eukaryota</taxon>
        <taxon>Fungi</taxon>
        <taxon>Dikarya</taxon>
        <taxon>Basidiomycota</taxon>
        <taxon>Pucciniomycotina</taxon>
        <taxon>Pucciniomycetes</taxon>
        <taxon>Pucciniales</taxon>
        <taxon>Pucciniaceae</taxon>
        <taxon>Puccinia</taxon>
    </lineage>
</organism>
<sequence>MRTADHQGISSPFVPAYFIKNSFDHYLVTRDSSYRDVSTTDIGDAFLTRLLRRCRYMEMNQAPGDASLTQSPRFRGPGIAWRREAPLALRGLRSPTESPPGGSPGPSAGVLQTSWDNDPIPSSNRLENHSGFRLIGER</sequence>
<proteinExistence type="predicted"/>
<gene>
    <name evidence="2" type="ORF">PCANC_13867</name>
</gene>
<evidence type="ECO:0000256" key="1">
    <source>
        <dbReference type="SAM" id="MobiDB-lite"/>
    </source>
</evidence>
<feature type="compositionally biased region" description="Polar residues" evidence="1">
    <location>
        <begin position="110"/>
        <end position="125"/>
    </location>
</feature>
<feature type="region of interest" description="Disordered" evidence="1">
    <location>
        <begin position="89"/>
        <end position="138"/>
    </location>
</feature>
<feature type="compositionally biased region" description="Basic and acidic residues" evidence="1">
    <location>
        <begin position="126"/>
        <end position="138"/>
    </location>
</feature>
<name>A0A2N5UT35_9BASI</name>
<dbReference type="AlphaFoldDB" id="A0A2N5UT35"/>
<evidence type="ECO:0000313" key="3">
    <source>
        <dbReference type="Proteomes" id="UP000235388"/>
    </source>
</evidence>
<accession>A0A2N5UT35</accession>